<dbReference type="Gene3D" id="3.40.50.1820">
    <property type="entry name" value="alpha/beta hydrolase"/>
    <property type="match status" value="1"/>
</dbReference>
<dbReference type="EMBL" id="LT629695">
    <property type="protein sequence ID" value="SDH72948.1"/>
    <property type="molecule type" value="Genomic_DNA"/>
</dbReference>
<name>A0A1G8ESQ3_9MICO</name>
<dbReference type="RefSeq" id="WP_157674803.1">
    <property type="nucleotide sequence ID" value="NZ_LT629695.1"/>
</dbReference>
<feature type="domain" description="AB hydrolase-1" evidence="1">
    <location>
        <begin position="32"/>
        <end position="133"/>
    </location>
</feature>
<organism evidence="2 3">
    <name type="scientific">Agrococcus jejuensis</name>
    <dbReference type="NCBI Taxonomy" id="399736"/>
    <lineage>
        <taxon>Bacteria</taxon>
        <taxon>Bacillati</taxon>
        <taxon>Actinomycetota</taxon>
        <taxon>Actinomycetes</taxon>
        <taxon>Micrococcales</taxon>
        <taxon>Microbacteriaceae</taxon>
        <taxon>Agrococcus</taxon>
    </lineage>
</organism>
<reference evidence="3" key="1">
    <citation type="submission" date="2016-10" db="EMBL/GenBank/DDBJ databases">
        <authorList>
            <person name="Varghese N."/>
            <person name="Submissions S."/>
        </authorList>
    </citation>
    <scope>NUCLEOTIDE SEQUENCE [LARGE SCALE GENOMIC DNA]</scope>
    <source>
        <strain evidence="3">DSM 22002</strain>
    </source>
</reference>
<evidence type="ECO:0000259" key="1">
    <source>
        <dbReference type="Pfam" id="PF00561"/>
    </source>
</evidence>
<dbReference type="STRING" id="399736.SAMN04489720_2176"/>
<sequence>MPTEPRPAPGVVVADDGTRLAVHELGDPAGSPVLMVHGFSSSTQRNWLDAGWDRPLAEAGLRGVALDLRGHGSSDRPGAGHYDVSRFLGDVDAVLAATGLAGEQPGYLGYSMGSRLGWRYAAVHPEAFSALALGGLPAGDPFRGLDGDLARRALAGEAEPTGAAAFVVRLATALPENDPTALVALATEVARTPFAPAAHAPDVPTLLMTGDRDDHAPDTASLVEALADGRFAPIPGRNHLNAITSRHFKEQALAFLAAHARP</sequence>
<dbReference type="Proteomes" id="UP000198822">
    <property type="component" value="Chromosome I"/>
</dbReference>
<dbReference type="PANTHER" id="PTHR43194">
    <property type="entry name" value="HYDROLASE ALPHA/BETA FOLD FAMILY"/>
    <property type="match status" value="1"/>
</dbReference>
<dbReference type="SUPFAM" id="SSF53474">
    <property type="entry name" value="alpha/beta-Hydrolases"/>
    <property type="match status" value="1"/>
</dbReference>
<gene>
    <name evidence="2" type="ORF">SAMN04489720_2176</name>
</gene>
<accession>A0A1G8ESQ3</accession>
<dbReference type="AlphaFoldDB" id="A0A1G8ESQ3"/>
<dbReference type="InterPro" id="IPR000073">
    <property type="entry name" value="AB_hydrolase_1"/>
</dbReference>
<dbReference type="GO" id="GO:0016787">
    <property type="term" value="F:hydrolase activity"/>
    <property type="evidence" value="ECO:0007669"/>
    <property type="project" value="UniProtKB-KW"/>
</dbReference>
<proteinExistence type="predicted"/>
<keyword evidence="3" id="KW-1185">Reference proteome</keyword>
<evidence type="ECO:0000313" key="3">
    <source>
        <dbReference type="Proteomes" id="UP000198822"/>
    </source>
</evidence>
<dbReference type="InterPro" id="IPR050228">
    <property type="entry name" value="Carboxylesterase_BioH"/>
</dbReference>
<keyword evidence="2" id="KW-0378">Hydrolase</keyword>
<dbReference type="InterPro" id="IPR029058">
    <property type="entry name" value="AB_hydrolase_fold"/>
</dbReference>
<dbReference type="Pfam" id="PF00561">
    <property type="entry name" value="Abhydrolase_1"/>
    <property type="match status" value="1"/>
</dbReference>
<evidence type="ECO:0000313" key="2">
    <source>
        <dbReference type="EMBL" id="SDH72948.1"/>
    </source>
</evidence>
<protein>
    <submittedName>
        <fullName evidence="2">Lysophospholipase, alpha-beta hydrolase superfamily</fullName>
    </submittedName>
</protein>
<dbReference type="OrthoDB" id="9804723at2"/>
<dbReference type="PANTHER" id="PTHR43194:SF2">
    <property type="entry name" value="PEROXISOMAL MEMBRANE PROTEIN LPX1"/>
    <property type="match status" value="1"/>
</dbReference>